<proteinExistence type="predicted"/>
<evidence type="ECO:0000313" key="3">
    <source>
        <dbReference type="EMBL" id="GAU95240.1"/>
    </source>
</evidence>
<dbReference type="AlphaFoldDB" id="A0A1D1V2Y8"/>
<evidence type="ECO:0000256" key="1">
    <source>
        <dbReference type="SAM" id="MobiDB-lite"/>
    </source>
</evidence>
<feature type="region of interest" description="Disordered" evidence="1">
    <location>
        <begin position="265"/>
        <end position="286"/>
    </location>
</feature>
<evidence type="ECO:0000313" key="4">
    <source>
        <dbReference type="Proteomes" id="UP000186922"/>
    </source>
</evidence>
<comment type="caution">
    <text evidence="3">The sequence shown here is derived from an EMBL/GenBank/DDBJ whole genome shotgun (WGS) entry which is preliminary data.</text>
</comment>
<dbReference type="EMBL" id="BDGG01000003">
    <property type="protein sequence ID" value="GAU95240.1"/>
    <property type="molecule type" value="Genomic_DNA"/>
</dbReference>
<name>A0A1D1V2Y8_RAMVA</name>
<evidence type="ECO:0000256" key="2">
    <source>
        <dbReference type="SAM" id="SignalP"/>
    </source>
</evidence>
<feature type="compositionally biased region" description="Low complexity" evidence="1">
    <location>
        <begin position="57"/>
        <end position="85"/>
    </location>
</feature>
<dbReference type="InterPro" id="IPR036058">
    <property type="entry name" value="Kazal_dom_sf"/>
</dbReference>
<accession>A0A1D1V2Y8</accession>
<feature type="chain" id="PRO_5008897984" evidence="2">
    <location>
        <begin position="24"/>
        <end position="286"/>
    </location>
</feature>
<dbReference type="SUPFAM" id="SSF100895">
    <property type="entry name" value="Kazal-type serine protease inhibitors"/>
    <property type="match status" value="1"/>
</dbReference>
<dbReference type="Proteomes" id="UP000186922">
    <property type="component" value="Unassembled WGS sequence"/>
</dbReference>
<protein>
    <submittedName>
        <fullName evidence="3">Uncharacterized protein</fullName>
    </submittedName>
</protein>
<organism evidence="3 4">
    <name type="scientific">Ramazzottius varieornatus</name>
    <name type="common">Water bear</name>
    <name type="synonym">Tardigrade</name>
    <dbReference type="NCBI Taxonomy" id="947166"/>
    <lineage>
        <taxon>Eukaryota</taxon>
        <taxon>Metazoa</taxon>
        <taxon>Ecdysozoa</taxon>
        <taxon>Tardigrada</taxon>
        <taxon>Eutardigrada</taxon>
        <taxon>Parachela</taxon>
        <taxon>Hypsibioidea</taxon>
        <taxon>Ramazzottiidae</taxon>
        <taxon>Ramazzottius</taxon>
    </lineage>
</organism>
<dbReference type="OrthoDB" id="343609at2759"/>
<keyword evidence="4" id="KW-1185">Reference proteome</keyword>
<reference evidence="3 4" key="1">
    <citation type="journal article" date="2016" name="Nat. Commun.">
        <title>Extremotolerant tardigrade genome and improved radiotolerance of human cultured cells by tardigrade-unique protein.</title>
        <authorList>
            <person name="Hashimoto T."/>
            <person name="Horikawa D.D."/>
            <person name="Saito Y."/>
            <person name="Kuwahara H."/>
            <person name="Kozuka-Hata H."/>
            <person name="Shin-I T."/>
            <person name="Minakuchi Y."/>
            <person name="Ohishi K."/>
            <person name="Motoyama A."/>
            <person name="Aizu T."/>
            <person name="Enomoto A."/>
            <person name="Kondo K."/>
            <person name="Tanaka S."/>
            <person name="Hara Y."/>
            <person name="Koshikawa S."/>
            <person name="Sagara H."/>
            <person name="Miura T."/>
            <person name="Yokobori S."/>
            <person name="Miyagawa K."/>
            <person name="Suzuki Y."/>
            <person name="Kubo T."/>
            <person name="Oyama M."/>
            <person name="Kohara Y."/>
            <person name="Fujiyama A."/>
            <person name="Arakawa K."/>
            <person name="Katayama T."/>
            <person name="Toyoda A."/>
            <person name="Kunieda T."/>
        </authorList>
    </citation>
    <scope>NUCLEOTIDE SEQUENCE [LARGE SCALE GENOMIC DNA]</scope>
    <source>
        <strain evidence="3 4">YOKOZUNA-1</strain>
    </source>
</reference>
<keyword evidence="2" id="KW-0732">Signal</keyword>
<feature type="region of interest" description="Disordered" evidence="1">
    <location>
        <begin position="52"/>
        <end position="91"/>
    </location>
</feature>
<gene>
    <name evidence="3" type="primary">RvY_06889-1</name>
    <name evidence="3" type="synonym">RvY_06889.1</name>
    <name evidence="3" type="ORF">RvY_06889</name>
</gene>
<feature type="compositionally biased region" description="Polar residues" evidence="1">
    <location>
        <begin position="265"/>
        <end position="274"/>
    </location>
</feature>
<sequence>MDTRPYFLHLIFLGLVTLHGTNGQFPAYFFSQSASNSPPNCVCRQGGTVNNPNQISNGNVNNQQPNNQFPNGQFSNNQFPNGQFPYSQFPNGQFPSGINPLPINDFPNGRLPEISANQPGFNLPGGSDRRPGRRHFSPTGFPSSLRICGSDGMTYSDVCLIINAQYSNPSLGGRPCDLQSAVQIAQQAQNTNGNTLTTPVCMNDGSNAQSATAALQLMLNNPRLGIRCQGSCPCTLSCPPTVGNTQVTSHHGDCFNHWSFYQGSRRPQQSQNSGRPGHGRPFRGQG</sequence>
<feature type="signal peptide" evidence="2">
    <location>
        <begin position="1"/>
        <end position="23"/>
    </location>
</feature>
<feature type="compositionally biased region" description="Basic residues" evidence="1">
    <location>
        <begin position="277"/>
        <end position="286"/>
    </location>
</feature>